<proteinExistence type="inferred from homology"/>
<evidence type="ECO:0000256" key="2">
    <source>
        <dbReference type="RuleBase" id="RU363072"/>
    </source>
</evidence>
<name>A0ABR5ZMM3_9PROT</name>
<reference evidence="3 4" key="1">
    <citation type="submission" date="2017-09" db="EMBL/GenBank/DDBJ databases">
        <authorList>
            <person name="Jakob F."/>
        </authorList>
    </citation>
    <scope>NUCLEOTIDE SEQUENCE [LARGE SCALE GENOMIC DNA]</scope>
    <source>
        <strain evidence="3 4">TMW 2.1880</strain>
    </source>
</reference>
<dbReference type="Gene3D" id="2.40.160.180">
    <property type="entry name" value="Carbohydrate-selective porin OprB"/>
    <property type="match status" value="1"/>
</dbReference>
<dbReference type="PANTHER" id="PTHR37944:SF1">
    <property type="entry name" value="PORIN B"/>
    <property type="match status" value="1"/>
</dbReference>
<dbReference type="Pfam" id="PF04966">
    <property type="entry name" value="OprB"/>
    <property type="match status" value="1"/>
</dbReference>
<dbReference type="PANTHER" id="PTHR37944">
    <property type="entry name" value="PORIN B"/>
    <property type="match status" value="1"/>
</dbReference>
<comment type="caution">
    <text evidence="3">The sequence shown here is derived from an EMBL/GenBank/DDBJ whole genome shotgun (WGS) entry which is preliminary data.</text>
</comment>
<evidence type="ECO:0000313" key="3">
    <source>
        <dbReference type="EMBL" id="MBA5725519.1"/>
    </source>
</evidence>
<gene>
    <name evidence="3" type="ORF">CPA57_04405</name>
</gene>
<comment type="similarity">
    <text evidence="1 2">Belongs to the OprB family.</text>
</comment>
<feature type="chain" id="PRO_5044978848" evidence="2">
    <location>
        <begin position="20"/>
        <end position="546"/>
    </location>
</feature>
<feature type="signal peptide" evidence="2">
    <location>
        <begin position="1"/>
        <end position="19"/>
    </location>
</feature>
<evidence type="ECO:0000313" key="4">
    <source>
        <dbReference type="Proteomes" id="UP001516390"/>
    </source>
</evidence>
<protein>
    <submittedName>
        <fullName evidence="3">Carbohydrate porin</fullName>
    </submittedName>
</protein>
<dbReference type="Proteomes" id="UP001516390">
    <property type="component" value="Unassembled WGS sequence"/>
</dbReference>
<dbReference type="InterPro" id="IPR052932">
    <property type="entry name" value="OprB_Porin"/>
</dbReference>
<evidence type="ECO:0000256" key="1">
    <source>
        <dbReference type="ARBA" id="ARBA00008769"/>
    </source>
</evidence>
<dbReference type="InterPro" id="IPR038673">
    <property type="entry name" value="OprB_sf"/>
</dbReference>
<keyword evidence="2" id="KW-0732">Signal</keyword>
<keyword evidence="4" id="KW-1185">Reference proteome</keyword>
<dbReference type="InterPro" id="IPR007049">
    <property type="entry name" value="Carb-sel_porin_OprB"/>
</dbReference>
<sequence>MCGVLVCLLVGLSGGQAKGAEVSAAQGAKPDIKVPLHVVYHRRHQPGWSGRRHKLVYGRQFVTDWQRYKQREAQRLEEKRKAAAVAAAIVARQNDRKKTATVLPDVINAVHSDAISDEVLTRKRYNPPSVKDQHFFGDWGGIQPWLVDHGISLLVSLNEELAGNLTGGKKRANSNAGQVGLELDIDWQKLAGLRNFKTHTIIVNGHGRSVSTEFGDTLAASQEIYGARGNVVAHLVAMYGERSFWKERVNLNVGWMPVGSFFAASPLFCDFMNVAICGNPGPNKYTNGNRDWPSGNLGMVVHVMPIRGFYVMGGLFAVSPHGYNGGISGWSWAQDGLGKFSTPVELGWLPEFGRHHLTGHYKLGYSYDNSRYPDLYRDAYGQPFLLTGRPQRYRAGMNSAWFMADQMLLRHGPGESNGLILLGGAMYTDGKTVSVHEHEWLGLLETGRLWNRPLDTVGVMWQHLGISSSATHQQEASVLLGRPFLPNRWGAVDGVQSHENVYELFYSAHVARAMALQPDFQYIQRPSATTAYHDAAVFGLQFTVVL</sequence>
<accession>A0ABR5ZMM3</accession>
<dbReference type="EMBL" id="NWUS01000001">
    <property type="protein sequence ID" value="MBA5725519.1"/>
    <property type="molecule type" value="Genomic_DNA"/>
</dbReference>
<organism evidence="3 4">
    <name type="scientific">Bombella favorum</name>
    <dbReference type="NCBI Taxonomy" id="2039164"/>
    <lineage>
        <taxon>Bacteria</taxon>
        <taxon>Pseudomonadati</taxon>
        <taxon>Pseudomonadota</taxon>
        <taxon>Alphaproteobacteria</taxon>
        <taxon>Acetobacterales</taxon>
        <taxon>Acetobacteraceae</taxon>
        <taxon>Bombella</taxon>
    </lineage>
</organism>